<dbReference type="Proteomes" id="UP001172457">
    <property type="component" value="Chromosome 2"/>
</dbReference>
<evidence type="ECO:0000313" key="1">
    <source>
        <dbReference type="EMBL" id="KAJ9560344.1"/>
    </source>
</evidence>
<keyword evidence="2" id="KW-1185">Reference proteome</keyword>
<reference evidence="1" key="1">
    <citation type="submission" date="2023-03" db="EMBL/GenBank/DDBJ databases">
        <title>Chromosome-scale reference genome and RAD-based genetic map of yellow starthistle (Centaurea solstitialis) reveal putative structural variation and QTLs associated with invader traits.</title>
        <authorList>
            <person name="Reatini B."/>
            <person name="Cang F.A."/>
            <person name="Jiang Q."/>
            <person name="Mckibben M.T.W."/>
            <person name="Barker M.S."/>
            <person name="Rieseberg L.H."/>
            <person name="Dlugosch K.M."/>
        </authorList>
    </citation>
    <scope>NUCLEOTIDE SEQUENCE</scope>
    <source>
        <strain evidence="1">CAN-66</strain>
        <tissue evidence="1">Leaf</tissue>
    </source>
</reference>
<proteinExistence type="predicted"/>
<dbReference type="AlphaFoldDB" id="A0AA38WRH0"/>
<protein>
    <submittedName>
        <fullName evidence="1">Uncharacterized protein</fullName>
    </submittedName>
</protein>
<name>A0AA38WRH0_9ASTR</name>
<gene>
    <name evidence="1" type="ORF">OSB04_005504</name>
</gene>
<comment type="caution">
    <text evidence="1">The sequence shown here is derived from an EMBL/GenBank/DDBJ whole genome shotgun (WGS) entry which is preliminary data.</text>
</comment>
<accession>A0AA38WRH0</accession>
<organism evidence="1 2">
    <name type="scientific">Centaurea solstitialis</name>
    <name type="common">yellow star-thistle</name>
    <dbReference type="NCBI Taxonomy" id="347529"/>
    <lineage>
        <taxon>Eukaryota</taxon>
        <taxon>Viridiplantae</taxon>
        <taxon>Streptophyta</taxon>
        <taxon>Embryophyta</taxon>
        <taxon>Tracheophyta</taxon>
        <taxon>Spermatophyta</taxon>
        <taxon>Magnoliopsida</taxon>
        <taxon>eudicotyledons</taxon>
        <taxon>Gunneridae</taxon>
        <taxon>Pentapetalae</taxon>
        <taxon>asterids</taxon>
        <taxon>campanulids</taxon>
        <taxon>Asterales</taxon>
        <taxon>Asteraceae</taxon>
        <taxon>Carduoideae</taxon>
        <taxon>Cardueae</taxon>
        <taxon>Centaureinae</taxon>
        <taxon>Centaurea</taxon>
    </lineage>
</organism>
<evidence type="ECO:0000313" key="2">
    <source>
        <dbReference type="Proteomes" id="UP001172457"/>
    </source>
</evidence>
<sequence length="125" mass="14328">MDRLPTLINLFKRGITTLSKQLPALPKMRSKTGAHLFLECITSETEDGKTSQGYKNKEIKEAVFQAYTWAIRKDINDVVYNRRSFNPLLSANFIQASIYSSVCNYRSVAGRNQGWIDWICNARSF</sequence>
<dbReference type="EMBL" id="JARYMX010000002">
    <property type="protein sequence ID" value="KAJ9560344.1"/>
    <property type="molecule type" value="Genomic_DNA"/>
</dbReference>